<dbReference type="Proteomes" id="UP000249522">
    <property type="component" value="Unassembled WGS sequence"/>
</dbReference>
<dbReference type="AlphaFoldDB" id="A0A2W1LSF4"/>
<evidence type="ECO:0008006" key="3">
    <source>
        <dbReference type="Google" id="ProtNLM"/>
    </source>
</evidence>
<organism evidence="1 2">
    <name type="scientific">Paenibacillus sambharensis</name>
    <dbReference type="NCBI Taxonomy" id="1803190"/>
    <lineage>
        <taxon>Bacteria</taxon>
        <taxon>Bacillati</taxon>
        <taxon>Bacillota</taxon>
        <taxon>Bacilli</taxon>
        <taxon>Bacillales</taxon>
        <taxon>Paenibacillaceae</taxon>
        <taxon>Paenibacillus</taxon>
    </lineage>
</organism>
<comment type="caution">
    <text evidence="1">The sequence shown here is derived from an EMBL/GenBank/DDBJ whole genome shotgun (WGS) entry which is preliminary data.</text>
</comment>
<keyword evidence="2" id="KW-1185">Reference proteome</keyword>
<name>A0A2W1LSF4_9BACL</name>
<dbReference type="EMBL" id="QKRB01000006">
    <property type="protein sequence ID" value="PZD97705.1"/>
    <property type="molecule type" value="Genomic_DNA"/>
</dbReference>
<dbReference type="OrthoDB" id="8858565at2"/>
<dbReference type="RefSeq" id="WP_111144668.1">
    <property type="nucleotide sequence ID" value="NZ_QKRB01000006.1"/>
</dbReference>
<protein>
    <recommendedName>
        <fullName evidence="3">DUF2188 domain-containing protein</fullName>
    </recommendedName>
</protein>
<reference evidence="1 2" key="1">
    <citation type="submission" date="2018-06" db="EMBL/GenBank/DDBJ databases">
        <title>Paenibacillus imtechensis sp. nov.</title>
        <authorList>
            <person name="Pinnaka A.K."/>
            <person name="Singh H."/>
            <person name="Kaur M."/>
        </authorList>
    </citation>
    <scope>NUCLEOTIDE SEQUENCE [LARGE SCALE GENOMIC DNA]</scope>
    <source>
        <strain evidence="1 2">SMB1</strain>
    </source>
</reference>
<accession>A0A2W1LSF4</accession>
<evidence type="ECO:0000313" key="1">
    <source>
        <dbReference type="EMBL" id="PZD97705.1"/>
    </source>
</evidence>
<sequence>MPWKDGDYPESLKNFDPAIRDKAVEIANALLRDGYDEGRAIPIATAQAKEWASNHPEEVDEHYSGGG</sequence>
<evidence type="ECO:0000313" key="2">
    <source>
        <dbReference type="Proteomes" id="UP000249522"/>
    </source>
</evidence>
<gene>
    <name evidence="1" type="ORF">DNH61_00095</name>
</gene>
<proteinExistence type="predicted"/>